<gene>
    <name evidence="2" type="ORF">CRE_11237</name>
</gene>
<sequence>MEKPFPLFRLPRIVIEEVIRIMSPFEIINFAMTSLKSKTLIKSLLRNGRNSYAELQLNTYKESEISIIGFEVYFEFKVTSDKTKDGMREYKEYMETEKIYTLWIYSDNVLDEWMKVVKTVKEIFKFKKHLVRFEIDNFPTQNKSIVDFIKSLTPSIESCEFYGKAETDEDVEYFLNNLNVTEFVGFNLKLSDRFTFPQDNFLECFTIDPGNWVTLDQLLRFHGSEFCIHDSPLTNYELNLFLIFWMTSQCHQNLCFLLININDPQTLDIIFNLPHERINPDVERIGRLPNNDTIPLRGEIDIKRNDGMTGTIDFKWREDQMLLQMVVSRID</sequence>
<organism evidence="3">
    <name type="scientific">Caenorhabditis remanei</name>
    <name type="common">Caenorhabditis vulgaris</name>
    <dbReference type="NCBI Taxonomy" id="31234"/>
    <lineage>
        <taxon>Eukaryota</taxon>
        <taxon>Metazoa</taxon>
        <taxon>Ecdysozoa</taxon>
        <taxon>Nematoda</taxon>
        <taxon>Chromadorea</taxon>
        <taxon>Rhabditida</taxon>
        <taxon>Rhabditina</taxon>
        <taxon>Rhabditomorpha</taxon>
        <taxon>Rhabditoidea</taxon>
        <taxon>Rhabditidae</taxon>
        <taxon>Peloderinae</taxon>
        <taxon>Caenorhabditis</taxon>
    </lineage>
</organism>
<dbReference type="RefSeq" id="XP_003101651.2">
    <property type="nucleotide sequence ID" value="XM_003101603.2"/>
</dbReference>
<evidence type="ECO:0000259" key="1">
    <source>
        <dbReference type="PROSITE" id="PS50181"/>
    </source>
</evidence>
<dbReference type="PROSITE" id="PS50181">
    <property type="entry name" value="FBOX"/>
    <property type="match status" value="1"/>
</dbReference>
<dbReference type="OrthoDB" id="5842403at2759"/>
<dbReference type="KEGG" id="crq:GCK72_016816"/>
<dbReference type="FunCoup" id="E3MQ50">
    <property type="interactions" value="975"/>
</dbReference>
<dbReference type="PANTHER" id="PTHR21503:SF53">
    <property type="entry name" value="F-BOX ASSOCIATED DOMAIN-CONTAINING PROTEIN-RELATED"/>
    <property type="match status" value="1"/>
</dbReference>
<dbReference type="CTD" id="9819030"/>
<dbReference type="Proteomes" id="UP000008281">
    <property type="component" value="Unassembled WGS sequence"/>
</dbReference>
<dbReference type="InterPro" id="IPR001810">
    <property type="entry name" value="F-box_dom"/>
</dbReference>
<dbReference type="InterPro" id="IPR012885">
    <property type="entry name" value="F-box_Sdz-33"/>
</dbReference>
<protein>
    <recommendedName>
        <fullName evidence="1">F-box domain-containing protein</fullName>
    </recommendedName>
</protein>
<evidence type="ECO:0000313" key="2">
    <source>
        <dbReference type="EMBL" id="EFP06815.1"/>
    </source>
</evidence>
<dbReference type="EMBL" id="DS268465">
    <property type="protein sequence ID" value="EFP06815.1"/>
    <property type="molecule type" value="Genomic_DNA"/>
</dbReference>
<keyword evidence="3" id="KW-1185">Reference proteome</keyword>
<proteinExistence type="predicted"/>
<dbReference type="Pfam" id="PF07735">
    <property type="entry name" value="FBA_2"/>
    <property type="match status" value="1"/>
</dbReference>
<dbReference type="GeneID" id="9819030"/>
<evidence type="ECO:0000313" key="3">
    <source>
        <dbReference type="Proteomes" id="UP000008281"/>
    </source>
</evidence>
<dbReference type="AlphaFoldDB" id="E3MQ50"/>
<feature type="domain" description="F-box" evidence="1">
    <location>
        <begin position="4"/>
        <end position="55"/>
    </location>
</feature>
<dbReference type="InParanoid" id="E3MQ50"/>
<dbReference type="Pfam" id="PF00646">
    <property type="entry name" value="F-box"/>
    <property type="match status" value="1"/>
</dbReference>
<dbReference type="PANTHER" id="PTHR21503">
    <property type="entry name" value="F-BOX-CONTAINING HYPOTHETICAL PROTEIN C.ELEGANS"/>
    <property type="match status" value="1"/>
</dbReference>
<dbReference type="eggNOG" id="ENOG502TJQU">
    <property type="taxonomic scope" value="Eukaryota"/>
</dbReference>
<reference evidence="2" key="1">
    <citation type="submission" date="2007-07" db="EMBL/GenBank/DDBJ databases">
        <title>PCAP assembly of the Caenorhabditis remanei genome.</title>
        <authorList>
            <consortium name="The Caenorhabditis remanei Sequencing Consortium"/>
            <person name="Wilson R.K."/>
        </authorList>
    </citation>
    <scope>NUCLEOTIDE SEQUENCE [LARGE SCALE GENOMIC DNA]</scope>
    <source>
        <strain evidence="2">PB4641</strain>
    </source>
</reference>
<name>E3MQ50_CAERE</name>
<accession>E3MQ50</accession>
<dbReference type="HOGENOM" id="CLU_028840_3_0_1"/>